<keyword evidence="1" id="KW-0378">Hydrolase</keyword>
<keyword evidence="2" id="KW-1185">Reference proteome</keyword>
<dbReference type="GO" id="GO:0016787">
    <property type="term" value="F:hydrolase activity"/>
    <property type="evidence" value="ECO:0007669"/>
    <property type="project" value="UniProtKB-KW"/>
</dbReference>
<sequence>MAAKVDLITVDISRTLGTFTGTSTKDRLLKLSPLADIAPERAGEAVRCLLYRAPALTSELINQVSRQLLIPFSEFPTRWDRGYLPYPHAHNALKELAEVAPVVALSNMAVTGGPERVHKVRTEHFGTLRAVYTSFKLGGAKPEPWLWQVVAGRHGAKIENVVHIGDQLIADVYGALWAGARVIHLRDDAEATAYPNGSQERVLTAVDLPTAVHMVRSWAGG</sequence>
<name>A0A1H4JM83_9PSEU</name>
<dbReference type="RefSeq" id="WP_167384541.1">
    <property type="nucleotide sequence ID" value="NZ_FNSO01000003.1"/>
</dbReference>
<dbReference type="EMBL" id="FNSO01000003">
    <property type="protein sequence ID" value="SEB47429.1"/>
    <property type="molecule type" value="Genomic_DNA"/>
</dbReference>
<dbReference type="InterPro" id="IPR023214">
    <property type="entry name" value="HAD_sf"/>
</dbReference>
<dbReference type="Gene3D" id="3.40.50.1000">
    <property type="entry name" value="HAD superfamily/HAD-like"/>
    <property type="match status" value="1"/>
</dbReference>
<evidence type="ECO:0000313" key="1">
    <source>
        <dbReference type="EMBL" id="SEB47429.1"/>
    </source>
</evidence>
<dbReference type="Pfam" id="PF13242">
    <property type="entry name" value="Hydrolase_like"/>
    <property type="match status" value="1"/>
</dbReference>
<accession>A0A1H4JM83</accession>
<proteinExistence type="predicted"/>
<protein>
    <submittedName>
        <fullName evidence="1">Haloacid dehalogenase-like hydrolase</fullName>
    </submittedName>
</protein>
<dbReference type="AlphaFoldDB" id="A0A1H4JM83"/>
<dbReference type="SUPFAM" id="SSF56784">
    <property type="entry name" value="HAD-like"/>
    <property type="match status" value="1"/>
</dbReference>
<dbReference type="Proteomes" id="UP000199622">
    <property type="component" value="Unassembled WGS sequence"/>
</dbReference>
<evidence type="ECO:0000313" key="2">
    <source>
        <dbReference type="Proteomes" id="UP000199622"/>
    </source>
</evidence>
<dbReference type="InterPro" id="IPR036412">
    <property type="entry name" value="HAD-like_sf"/>
</dbReference>
<gene>
    <name evidence="1" type="ORF">SAMN04489727_2035</name>
</gene>
<reference evidence="2" key="1">
    <citation type="submission" date="2016-10" db="EMBL/GenBank/DDBJ databases">
        <authorList>
            <person name="Varghese N."/>
            <person name="Submissions S."/>
        </authorList>
    </citation>
    <scope>NUCLEOTIDE SEQUENCE [LARGE SCALE GENOMIC DNA]</scope>
    <source>
        <strain evidence="2">DSM 44544</strain>
    </source>
</reference>
<dbReference type="STRING" id="208445.SAMN04489727_2035"/>
<organism evidence="1 2">
    <name type="scientific">Amycolatopsis tolypomycina</name>
    <dbReference type="NCBI Taxonomy" id="208445"/>
    <lineage>
        <taxon>Bacteria</taxon>
        <taxon>Bacillati</taxon>
        <taxon>Actinomycetota</taxon>
        <taxon>Actinomycetes</taxon>
        <taxon>Pseudonocardiales</taxon>
        <taxon>Pseudonocardiaceae</taxon>
        <taxon>Amycolatopsis</taxon>
    </lineage>
</organism>